<dbReference type="Proteomes" id="UP001595741">
    <property type="component" value="Unassembled WGS sequence"/>
</dbReference>
<comment type="caution">
    <text evidence="1">The sequence shown here is derived from an EMBL/GenBank/DDBJ whole genome shotgun (WGS) entry which is preliminary data.</text>
</comment>
<evidence type="ECO:0000313" key="2">
    <source>
        <dbReference type="Proteomes" id="UP001595741"/>
    </source>
</evidence>
<keyword evidence="2" id="KW-1185">Reference proteome</keyword>
<accession>A0ABV7RI50</accession>
<evidence type="ECO:0000313" key="1">
    <source>
        <dbReference type="EMBL" id="MFC3532578.1"/>
    </source>
</evidence>
<proteinExistence type="predicted"/>
<dbReference type="RefSeq" id="WP_386091435.1">
    <property type="nucleotide sequence ID" value="NZ_JBHRXN010000030.1"/>
</dbReference>
<organism evidence="1 2">
    <name type="scientific">Vogesella facilis</name>
    <dbReference type="NCBI Taxonomy" id="1655232"/>
    <lineage>
        <taxon>Bacteria</taxon>
        <taxon>Pseudomonadati</taxon>
        <taxon>Pseudomonadota</taxon>
        <taxon>Betaproteobacteria</taxon>
        <taxon>Neisseriales</taxon>
        <taxon>Chromobacteriaceae</taxon>
        <taxon>Vogesella</taxon>
    </lineage>
</organism>
<sequence>MSLLADEFKEQLPAVVLSTAGLAAELAKELPGVGVIVKAVEIALGVEAGVLQQRWQAGVQQRLDELCADVQQLQSTLSFIPLSVDSLTDEQLLLIRQVQQLIVDSPSRDKRKAAARVLCYSTLVECDLGFDMATQFLRDLSELENHHLVVLKSINLQSTDSLVMAVPTSLQESFTPVIYEKIFRDLIKLGFISNSDGTFDGLDLKRTEYLKFFVDYLLQDIQS</sequence>
<name>A0ABV7RI50_9NEIS</name>
<reference evidence="2" key="1">
    <citation type="journal article" date="2019" name="Int. J. Syst. Evol. Microbiol.">
        <title>The Global Catalogue of Microorganisms (GCM) 10K type strain sequencing project: providing services to taxonomists for standard genome sequencing and annotation.</title>
        <authorList>
            <consortium name="The Broad Institute Genomics Platform"/>
            <consortium name="The Broad Institute Genome Sequencing Center for Infectious Disease"/>
            <person name="Wu L."/>
            <person name="Ma J."/>
        </authorList>
    </citation>
    <scope>NUCLEOTIDE SEQUENCE [LARGE SCALE GENOMIC DNA]</scope>
    <source>
        <strain evidence="2">KCTC 42742</strain>
    </source>
</reference>
<protein>
    <submittedName>
        <fullName evidence="1">Uncharacterized protein</fullName>
    </submittedName>
</protein>
<dbReference type="EMBL" id="JBHRXN010000030">
    <property type="protein sequence ID" value="MFC3532578.1"/>
    <property type="molecule type" value="Genomic_DNA"/>
</dbReference>
<gene>
    <name evidence="1" type="ORF">ACFOLG_10335</name>
</gene>